<dbReference type="Gene3D" id="3.40.190.10">
    <property type="entry name" value="Periplasmic binding protein-like II"/>
    <property type="match status" value="2"/>
</dbReference>
<dbReference type="EMBL" id="BJTG01000004">
    <property type="protein sequence ID" value="GEJ57124.1"/>
    <property type="molecule type" value="Genomic_DNA"/>
</dbReference>
<dbReference type="InterPro" id="IPR026045">
    <property type="entry name" value="Ferric-bd"/>
</dbReference>
<evidence type="ECO:0000313" key="3">
    <source>
        <dbReference type="Proteomes" id="UP000503640"/>
    </source>
</evidence>
<dbReference type="SUPFAM" id="SSF53850">
    <property type="entry name" value="Periplasmic binding protein-like II"/>
    <property type="match status" value="1"/>
</dbReference>
<keyword evidence="1" id="KW-0732">Signal</keyword>
<reference evidence="3" key="1">
    <citation type="journal article" date="2020" name="Appl. Environ. Microbiol.">
        <title>Diazotrophic Anaeromyxobacter Isolates from Soils.</title>
        <authorList>
            <person name="Masuda Y."/>
            <person name="Yamanaka H."/>
            <person name="Xu Z.X."/>
            <person name="Shiratori Y."/>
            <person name="Aono T."/>
            <person name="Amachi S."/>
            <person name="Senoo K."/>
            <person name="Itoh H."/>
        </authorList>
    </citation>
    <scope>NUCLEOTIDE SEQUENCE [LARGE SCALE GENOMIC DNA]</scope>
    <source>
        <strain evidence="3">R267</strain>
    </source>
</reference>
<gene>
    <name evidence="2" type="ORF">AMYX_18650</name>
</gene>
<dbReference type="Proteomes" id="UP000503640">
    <property type="component" value="Unassembled WGS sequence"/>
</dbReference>
<proteinExistence type="predicted"/>
<name>A0A7I9VL33_9BACT</name>
<evidence type="ECO:0000313" key="2">
    <source>
        <dbReference type="EMBL" id="GEJ57124.1"/>
    </source>
</evidence>
<keyword evidence="3" id="KW-1185">Reference proteome</keyword>
<dbReference type="PANTHER" id="PTHR30006">
    <property type="entry name" value="THIAMINE-BINDING PERIPLASMIC PROTEIN-RELATED"/>
    <property type="match status" value="1"/>
</dbReference>
<dbReference type="RefSeq" id="WP_176064611.1">
    <property type="nucleotide sequence ID" value="NZ_BJTG01000004.1"/>
</dbReference>
<dbReference type="PANTHER" id="PTHR30006:SF24">
    <property type="entry name" value="SLL0237 PROTEIN"/>
    <property type="match status" value="1"/>
</dbReference>
<comment type="caution">
    <text evidence="2">The sequence shown here is derived from an EMBL/GenBank/DDBJ whole genome shotgun (WGS) entry which is preliminary data.</text>
</comment>
<dbReference type="PIRSF" id="PIRSF002825">
    <property type="entry name" value="CfbpA"/>
    <property type="match status" value="1"/>
</dbReference>
<evidence type="ECO:0000256" key="1">
    <source>
        <dbReference type="ARBA" id="ARBA00022729"/>
    </source>
</evidence>
<accession>A0A7I9VL33</accession>
<dbReference type="CDD" id="cd13518">
    <property type="entry name" value="PBP2_Fe3_thiamine_like"/>
    <property type="match status" value="1"/>
</dbReference>
<organism evidence="2 3">
    <name type="scientific">Anaeromyxobacter diazotrophicus</name>
    <dbReference type="NCBI Taxonomy" id="2590199"/>
    <lineage>
        <taxon>Bacteria</taxon>
        <taxon>Pseudomonadati</taxon>
        <taxon>Myxococcota</taxon>
        <taxon>Myxococcia</taxon>
        <taxon>Myxococcales</taxon>
        <taxon>Cystobacterineae</taxon>
        <taxon>Anaeromyxobacteraceae</taxon>
        <taxon>Anaeromyxobacter</taxon>
    </lineage>
</organism>
<sequence>MSRLRPTFLLLALALGPALGCRSRGREVVVYLSIDQVFTEPILRDFERQEGVKVRAVFDTEETKSTGVLNRIVAEAGSPQADVFWSGDPVRPLLLAKRGLVRPYASPSAAGVPPAFKAADGSWTGGAARARLLLVNRDRVKPDARPRSVRDLADPRWKGQTALANPLFGTTTMHVAALADVWGDEALKAFLGQLRANGCRIASSNGEVKRLVASGEVAFGLADTDDAAEALREGAPVDVVYPDQDGMGTLLMPTAVAMLAGPHPEPARRLVDFLLSTAAEQKLVDLAAHLPLRAGVSPAPGGRRAEDVRAMRVDYARLADTMERLQPWLREWAGL</sequence>
<protein>
    <submittedName>
        <fullName evidence="2">Iron transporter</fullName>
    </submittedName>
</protein>
<dbReference type="AlphaFoldDB" id="A0A7I9VL33"/>
<dbReference type="Pfam" id="PF13343">
    <property type="entry name" value="SBP_bac_6"/>
    <property type="match status" value="1"/>
</dbReference>